<feature type="repeat" description="WD" evidence="12">
    <location>
        <begin position="97"/>
        <end position="130"/>
    </location>
</feature>
<dbReference type="GO" id="GO:0030127">
    <property type="term" value="C:COPII vesicle coat"/>
    <property type="evidence" value="ECO:0007669"/>
    <property type="project" value="TreeGrafter"/>
</dbReference>
<feature type="coiled-coil region" evidence="13">
    <location>
        <begin position="572"/>
        <end position="599"/>
    </location>
</feature>
<dbReference type="PANTHER" id="PTHR11024:SF2">
    <property type="entry name" value="PROTEIN SEC13 HOMOLOG"/>
    <property type="match status" value="1"/>
</dbReference>
<evidence type="ECO:0000256" key="9">
    <source>
        <dbReference type="ARBA" id="ARBA00023132"/>
    </source>
</evidence>
<evidence type="ECO:0000256" key="13">
    <source>
        <dbReference type="SAM" id="Coils"/>
    </source>
</evidence>
<dbReference type="GO" id="GO:0006606">
    <property type="term" value="P:protein import into nucleus"/>
    <property type="evidence" value="ECO:0007669"/>
    <property type="project" value="TreeGrafter"/>
</dbReference>
<evidence type="ECO:0000256" key="12">
    <source>
        <dbReference type="PROSITE-ProRule" id="PRU00221"/>
    </source>
</evidence>
<dbReference type="InterPro" id="IPR037363">
    <property type="entry name" value="Sec13/Seh1_fam"/>
</dbReference>
<keyword evidence="10" id="KW-0539">Nucleus</keyword>
<evidence type="ECO:0000256" key="10">
    <source>
        <dbReference type="ARBA" id="ARBA00023242"/>
    </source>
</evidence>
<feature type="region of interest" description="Disordered" evidence="14">
    <location>
        <begin position="524"/>
        <end position="546"/>
    </location>
</feature>
<dbReference type="GO" id="GO:0090114">
    <property type="term" value="P:COPII-coated vesicle budding"/>
    <property type="evidence" value="ECO:0007669"/>
    <property type="project" value="TreeGrafter"/>
</dbReference>
<keyword evidence="9" id="KW-0906">Nuclear pore complex</keyword>
<name>A0A540LK88_MALBA</name>
<feature type="repeat" description="WD" evidence="12">
    <location>
        <begin position="204"/>
        <end position="239"/>
    </location>
</feature>
<dbReference type="InterPro" id="IPR001680">
    <property type="entry name" value="WD40_rpt"/>
</dbReference>
<comment type="function">
    <text evidence="11">Required for protein transport from the endoplasmic reticulum to the Golgi apparatus.</text>
</comment>
<dbReference type="GO" id="GO:0031080">
    <property type="term" value="C:nuclear pore outer ring"/>
    <property type="evidence" value="ECO:0007669"/>
    <property type="project" value="TreeGrafter"/>
</dbReference>
<accession>A0A540LK88</accession>
<organism evidence="15 16">
    <name type="scientific">Malus baccata</name>
    <name type="common">Siberian crab apple</name>
    <name type="synonym">Pyrus baccata</name>
    <dbReference type="NCBI Taxonomy" id="106549"/>
    <lineage>
        <taxon>Eukaryota</taxon>
        <taxon>Viridiplantae</taxon>
        <taxon>Streptophyta</taxon>
        <taxon>Embryophyta</taxon>
        <taxon>Tracheophyta</taxon>
        <taxon>Spermatophyta</taxon>
        <taxon>Magnoliopsida</taxon>
        <taxon>eudicotyledons</taxon>
        <taxon>Gunneridae</taxon>
        <taxon>Pentapetalae</taxon>
        <taxon>rosids</taxon>
        <taxon>fabids</taxon>
        <taxon>Rosales</taxon>
        <taxon>Rosaceae</taxon>
        <taxon>Amygdaloideae</taxon>
        <taxon>Maleae</taxon>
        <taxon>Malus</taxon>
    </lineage>
</organism>
<dbReference type="InterPro" id="IPR008479">
    <property type="entry name" value="DUF760"/>
</dbReference>
<dbReference type="CDD" id="cd00200">
    <property type="entry name" value="WD40"/>
    <property type="match status" value="1"/>
</dbReference>
<feature type="compositionally biased region" description="Basic and acidic residues" evidence="14">
    <location>
        <begin position="524"/>
        <end position="542"/>
    </location>
</feature>
<dbReference type="Proteomes" id="UP000315295">
    <property type="component" value="Unassembled WGS sequence"/>
</dbReference>
<dbReference type="GO" id="GO:0005198">
    <property type="term" value="F:structural molecule activity"/>
    <property type="evidence" value="ECO:0007669"/>
    <property type="project" value="InterPro"/>
</dbReference>
<feature type="repeat" description="WD" evidence="12">
    <location>
        <begin position="50"/>
        <end position="84"/>
    </location>
</feature>
<comment type="similarity">
    <text evidence="2">Belongs to the WD repeat SEC13 family.</text>
</comment>
<evidence type="ECO:0000256" key="11">
    <source>
        <dbReference type="ARBA" id="ARBA00060100"/>
    </source>
</evidence>
<keyword evidence="4 12" id="KW-0853">WD repeat</keyword>
<dbReference type="InterPro" id="IPR036322">
    <property type="entry name" value="WD40_repeat_dom_sf"/>
</dbReference>
<dbReference type="STRING" id="106549.A0A540LK88"/>
<proteinExistence type="inferred from homology"/>
<dbReference type="EMBL" id="VIEB01000553">
    <property type="protein sequence ID" value="TQD86883.1"/>
    <property type="molecule type" value="Genomic_DNA"/>
</dbReference>
<evidence type="ECO:0000256" key="3">
    <source>
        <dbReference type="ARBA" id="ARBA00022448"/>
    </source>
</evidence>
<comment type="subcellular location">
    <subcellularLocation>
        <location evidence="1">Nucleus</location>
        <location evidence="1">Nuclear pore complex</location>
    </subcellularLocation>
</comment>
<evidence type="ECO:0000256" key="7">
    <source>
        <dbReference type="ARBA" id="ARBA00022927"/>
    </source>
</evidence>
<dbReference type="SMART" id="SM00320">
    <property type="entry name" value="WD40"/>
    <property type="match status" value="6"/>
</dbReference>
<keyword evidence="5" id="KW-0677">Repeat</keyword>
<dbReference type="PROSITE" id="PS50294">
    <property type="entry name" value="WD_REPEATS_REGION"/>
    <property type="match status" value="1"/>
</dbReference>
<sequence>MPAQKIETGHQDTVHDVAMDYYGKRLATASSDATIKIIGVGNASQHLATLSAHSGPVWEVAWAHPKFGSILASCSYDGQVIIWKEGNPNEWQQAHVFNDHKSSVNSISWAPHELGLILACGSSDGNISVFTARADGGWDTTKIDQAHPVGVTSVSWAPAMAPGALVGSGLLDPVHKLASGGCDNTVKVWKLYNGIWKMDCFPALQMHSDWVRDVAWAPNLGLPKSTIASASQDGTVVIWIVAKEGEQWEGKVLKDFKTPVWRVSWSLTGNLLAVADGDNNVTLWKESVDGEWQQIQVSCCNQLELFDRQSHQPIKIERADIKIEDSRRRKPQRVREAESFQQIASSFMAAPARTFVFSRFADLSLKPSQPPPLISRHLLVRPLLPSSFPRRRLSAGSTSSVRCLISGVDGGGVSDEFVSTRKSGFDRGFSVISNMLKKIEPLDTSVISKGVSDSARDSMKQTISTMLGLLPSDQFSVTVRVCKAPLHRLLASSIITGYTLWNAEYRISLMRNFDISTENSVPLDRSEMDEVSDRVESEERDGGNGIGVSSELLDSATPQVFGDLPPEALNYIQTLQSELTNVKEELKAEKQENMQLEYDRGPRNDLLEYLRSLDSNMVTELSRPSSLEVQEIIHQLVQNILQRFFKDGTSPEFVEDLVTGDKEIGLDADGELETIGTSRDYLAKLLFWLDSCHSPP</sequence>
<dbReference type="GO" id="GO:0051028">
    <property type="term" value="P:mRNA transport"/>
    <property type="evidence" value="ECO:0007669"/>
    <property type="project" value="UniProtKB-KW"/>
</dbReference>
<keyword evidence="13" id="KW-0175">Coiled coil</keyword>
<evidence type="ECO:0000256" key="4">
    <source>
        <dbReference type="ARBA" id="ARBA00022574"/>
    </source>
</evidence>
<dbReference type="Pfam" id="PF00400">
    <property type="entry name" value="WD40"/>
    <property type="match status" value="6"/>
</dbReference>
<evidence type="ECO:0000313" key="15">
    <source>
        <dbReference type="EMBL" id="TQD86883.1"/>
    </source>
</evidence>
<evidence type="ECO:0000256" key="5">
    <source>
        <dbReference type="ARBA" id="ARBA00022737"/>
    </source>
</evidence>
<dbReference type="PROSITE" id="PS50082">
    <property type="entry name" value="WD_REPEATS_2"/>
    <property type="match status" value="4"/>
</dbReference>
<dbReference type="PANTHER" id="PTHR11024">
    <property type="entry name" value="NUCLEAR PORE COMPLEX PROTEIN SEC13 / SEH1 FAMILY MEMBER"/>
    <property type="match status" value="1"/>
</dbReference>
<evidence type="ECO:0000256" key="1">
    <source>
        <dbReference type="ARBA" id="ARBA00004567"/>
    </source>
</evidence>
<keyword evidence="16" id="KW-1185">Reference proteome</keyword>
<keyword evidence="8" id="KW-0811">Translocation</keyword>
<dbReference type="InterPro" id="IPR015943">
    <property type="entry name" value="WD40/YVTN_repeat-like_dom_sf"/>
</dbReference>
<dbReference type="AlphaFoldDB" id="A0A540LK88"/>
<feature type="repeat" description="WD" evidence="12">
    <location>
        <begin position="7"/>
        <end position="37"/>
    </location>
</feature>
<keyword evidence="6" id="KW-0509">mRNA transport</keyword>
<dbReference type="FunFam" id="2.130.10.10:FF:000017">
    <property type="entry name" value="SEC13 homolog (S. cerevisiae)"/>
    <property type="match status" value="1"/>
</dbReference>
<dbReference type="Pfam" id="PF05542">
    <property type="entry name" value="DUF760"/>
    <property type="match status" value="2"/>
</dbReference>
<keyword evidence="7" id="KW-0653">Protein transport</keyword>
<evidence type="ECO:0000256" key="6">
    <source>
        <dbReference type="ARBA" id="ARBA00022816"/>
    </source>
</evidence>
<evidence type="ECO:0000256" key="8">
    <source>
        <dbReference type="ARBA" id="ARBA00023010"/>
    </source>
</evidence>
<dbReference type="SUPFAM" id="SSF50978">
    <property type="entry name" value="WD40 repeat-like"/>
    <property type="match status" value="1"/>
</dbReference>
<reference evidence="15 16" key="1">
    <citation type="journal article" date="2019" name="G3 (Bethesda)">
        <title>Sequencing of a Wild Apple (Malus baccata) Genome Unravels the Differences Between Cultivated and Wild Apple Species Regarding Disease Resistance and Cold Tolerance.</title>
        <authorList>
            <person name="Chen X."/>
        </authorList>
    </citation>
    <scope>NUCLEOTIDE SEQUENCE [LARGE SCALE GENOMIC DNA]</scope>
    <source>
        <strain evidence="16">cv. Shandingzi</strain>
        <tissue evidence="15">Leaves</tissue>
    </source>
</reference>
<comment type="caution">
    <text evidence="15">The sequence shown here is derived from an EMBL/GenBank/DDBJ whole genome shotgun (WGS) entry which is preliminary data.</text>
</comment>
<protein>
    <submittedName>
        <fullName evidence="15">Uncharacterized protein</fullName>
    </submittedName>
</protein>
<evidence type="ECO:0000256" key="2">
    <source>
        <dbReference type="ARBA" id="ARBA00010102"/>
    </source>
</evidence>
<evidence type="ECO:0000313" key="16">
    <source>
        <dbReference type="Proteomes" id="UP000315295"/>
    </source>
</evidence>
<evidence type="ECO:0000256" key="14">
    <source>
        <dbReference type="SAM" id="MobiDB-lite"/>
    </source>
</evidence>
<dbReference type="Gene3D" id="2.130.10.10">
    <property type="entry name" value="YVTN repeat-like/Quinoprotein amine dehydrogenase"/>
    <property type="match status" value="1"/>
</dbReference>
<gene>
    <name evidence="15" type="ORF">C1H46_027500</name>
</gene>
<keyword evidence="3" id="KW-0813">Transport</keyword>